<dbReference type="AlphaFoldDB" id="C8VHW1"/>
<dbReference type="HOGENOM" id="CLU_3430977_0_0_1"/>
<dbReference type="EMBL" id="BN001306">
    <property type="protein sequence ID" value="CBF82929.1"/>
    <property type="molecule type" value="Genomic_DNA"/>
</dbReference>
<keyword evidence="2" id="KW-1185">Reference proteome</keyword>
<reference evidence="2" key="2">
    <citation type="journal article" date="2009" name="Fungal Genet. Biol.">
        <title>The 2008 update of the Aspergillus nidulans genome annotation: a community effort.</title>
        <authorList>
            <person name="Wortman J.R."/>
            <person name="Gilsenan J.M."/>
            <person name="Joardar V."/>
            <person name="Deegan J."/>
            <person name="Clutterbuck J."/>
            <person name="Andersen M.R."/>
            <person name="Archer D."/>
            <person name="Bencina M."/>
            <person name="Braus G."/>
            <person name="Coutinho P."/>
            <person name="von Dohren H."/>
            <person name="Doonan J."/>
            <person name="Driessen A.J."/>
            <person name="Durek P."/>
            <person name="Espeso E."/>
            <person name="Fekete E."/>
            <person name="Flipphi M."/>
            <person name="Estrada C.G."/>
            <person name="Geysens S."/>
            <person name="Goldman G."/>
            <person name="de Groot P.W."/>
            <person name="Hansen K."/>
            <person name="Harris S.D."/>
            <person name="Heinekamp T."/>
            <person name="Helmstaedt K."/>
            <person name="Henrissat B."/>
            <person name="Hofmann G."/>
            <person name="Homan T."/>
            <person name="Horio T."/>
            <person name="Horiuchi H."/>
            <person name="James S."/>
            <person name="Jones M."/>
            <person name="Karaffa L."/>
            <person name="Karanyi Z."/>
            <person name="Kato M."/>
            <person name="Keller N."/>
            <person name="Kelly D.E."/>
            <person name="Kiel J.A."/>
            <person name="Kim J.M."/>
            <person name="van der Klei I.J."/>
            <person name="Klis F.M."/>
            <person name="Kovalchuk A."/>
            <person name="Krasevec N."/>
            <person name="Kubicek C.P."/>
            <person name="Liu B."/>
            <person name="Maccabe A."/>
            <person name="Meyer V."/>
            <person name="Mirabito P."/>
            <person name="Miskei M."/>
            <person name="Mos M."/>
            <person name="Mullins J."/>
            <person name="Nelson D.R."/>
            <person name="Nielsen J."/>
            <person name="Oakley B.R."/>
            <person name="Osmani S.A."/>
            <person name="Pakula T."/>
            <person name="Paszewski A."/>
            <person name="Paulsen I."/>
            <person name="Pilsyk S."/>
            <person name="Pocsi I."/>
            <person name="Punt P.J."/>
            <person name="Ram A.F."/>
            <person name="Ren Q."/>
            <person name="Robellet X."/>
            <person name="Robson G."/>
            <person name="Seiboth B."/>
            <person name="van Solingen P."/>
            <person name="Specht T."/>
            <person name="Sun J."/>
            <person name="Taheri-Talesh N."/>
            <person name="Takeshita N."/>
            <person name="Ussery D."/>
            <person name="vanKuyk P.A."/>
            <person name="Visser H."/>
            <person name="van de Vondervoort P.J."/>
            <person name="de Vries R.P."/>
            <person name="Walton J."/>
            <person name="Xiang X."/>
            <person name="Xiong Y."/>
            <person name="Zeng A.P."/>
            <person name="Brandt B.W."/>
            <person name="Cornell M.J."/>
            <person name="van den Hondel C.A."/>
            <person name="Visser J."/>
            <person name="Oliver S.G."/>
            <person name="Turner G."/>
        </authorList>
    </citation>
    <scope>GENOME REANNOTATION</scope>
    <source>
        <strain evidence="2">FGSC A4 / ATCC 38163 / CBS 112.46 / NRRL 194 / M139</strain>
    </source>
</reference>
<proteinExistence type="predicted"/>
<accession>C8VHW1</accession>
<gene>
    <name evidence="1" type="ORF">ANIA_11388</name>
</gene>
<reference evidence="2" key="1">
    <citation type="journal article" date="2005" name="Nature">
        <title>Sequencing of Aspergillus nidulans and comparative analysis with A. fumigatus and A. oryzae.</title>
        <authorList>
            <person name="Galagan J.E."/>
            <person name="Calvo S.E."/>
            <person name="Cuomo C."/>
            <person name="Ma L.J."/>
            <person name="Wortman J.R."/>
            <person name="Batzoglou S."/>
            <person name="Lee S.I."/>
            <person name="Basturkmen M."/>
            <person name="Spevak C.C."/>
            <person name="Clutterbuck J."/>
            <person name="Kapitonov V."/>
            <person name="Jurka J."/>
            <person name="Scazzocchio C."/>
            <person name="Farman M."/>
            <person name="Butler J."/>
            <person name="Purcell S."/>
            <person name="Harris S."/>
            <person name="Braus G.H."/>
            <person name="Draht O."/>
            <person name="Busch S."/>
            <person name="D'Enfert C."/>
            <person name="Bouchier C."/>
            <person name="Goldman G.H."/>
            <person name="Bell-Pedersen D."/>
            <person name="Griffiths-Jones S."/>
            <person name="Doonan J.H."/>
            <person name="Yu J."/>
            <person name="Vienken K."/>
            <person name="Pain A."/>
            <person name="Freitag M."/>
            <person name="Selker E.U."/>
            <person name="Archer D.B."/>
            <person name="Penalva M.A."/>
            <person name="Oakley B.R."/>
            <person name="Momany M."/>
            <person name="Tanaka T."/>
            <person name="Kumagai T."/>
            <person name="Asai K."/>
            <person name="Machida M."/>
            <person name="Nierman W.C."/>
            <person name="Denning D.W."/>
            <person name="Caddick M."/>
            <person name="Hynes M."/>
            <person name="Paoletti M."/>
            <person name="Fischer R."/>
            <person name="Miller B."/>
            <person name="Dyer P."/>
            <person name="Sachs M.S."/>
            <person name="Osmani S.A."/>
            <person name="Birren B.W."/>
        </authorList>
    </citation>
    <scope>NUCLEOTIDE SEQUENCE [LARGE SCALE GENOMIC DNA]</scope>
    <source>
        <strain evidence="2">FGSC A4 / ATCC 38163 / CBS 112.46 / NRRL 194 / M139</strain>
    </source>
</reference>
<dbReference type="Proteomes" id="UP000000560">
    <property type="component" value="Chromosome VI"/>
</dbReference>
<protein>
    <submittedName>
        <fullName evidence="1">Uncharacterized protein</fullName>
    </submittedName>
</protein>
<dbReference type="InParanoid" id="C8VHW1"/>
<name>C8VHW1_EMENI</name>
<organism evidence="1 2">
    <name type="scientific">Emericella nidulans (strain FGSC A4 / ATCC 38163 / CBS 112.46 / NRRL 194 / M139)</name>
    <name type="common">Aspergillus nidulans</name>
    <dbReference type="NCBI Taxonomy" id="227321"/>
    <lineage>
        <taxon>Eukaryota</taxon>
        <taxon>Fungi</taxon>
        <taxon>Dikarya</taxon>
        <taxon>Ascomycota</taxon>
        <taxon>Pezizomycotina</taxon>
        <taxon>Eurotiomycetes</taxon>
        <taxon>Eurotiomycetidae</taxon>
        <taxon>Eurotiales</taxon>
        <taxon>Aspergillaceae</taxon>
        <taxon>Aspergillus</taxon>
        <taxon>Aspergillus subgen. Nidulantes</taxon>
    </lineage>
</organism>
<sequence>MSFLSPLVLACMPATSSS</sequence>
<evidence type="ECO:0000313" key="1">
    <source>
        <dbReference type="EMBL" id="CBF82929.1"/>
    </source>
</evidence>
<evidence type="ECO:0000313" key="2">
    <source>
        <dbReference type="Proteomes" id="UP000000560"/>
    </source>
</evidence>